<dbReference type="EMBL" id="KV428071">
    <property type="protein sequence ID" value="KZT38038.1"/>
    <property type="molecule type" value="Genomic_DNA"/>
</dbReference>
<dbReference type="InterPro" id="IPR013785">
    <property type="entry name" value="Aldolase_TIM"/>
</dbReference>
<evidence type="ECO:0000256" key="8">
    <source>
        <dbReference type="ARBA" id="ARBA00023157"/>
    </source>
</evidence>
<dbReference type="FunFam" id="3.20.20.70:FF:000202">
    <property type="entry name" value="Alpha-galactosidase"/>
    <property type="match status" value="1"/>
</dbReference>
<feature type="domain" description="Alpha galactosidase C-terminal" evidence="13">
    <location>
        <begin position="336"/>
        <end position="396"/>
    </location>
</feature>
<dbReference type="PROSITE" id="PS00512">
    <property type="entry name" value="ALPHA_GALACTOSIDASE"/>
    <property type="match status" value="1"/>
</dbReference>
<evidence type="ECO:0000256" key="3">
    <source>
        <dbReference type="ARBA" id="ARBA00009743"/>
    </source>
</evidence>
<proteinExistence type="inferred from homology"/>
<keyword evidence="15" id="KW-1185">Reference proteome</keyword>
<organism evidence="14 15">
    <name type="scientific">Sistotremastrum suecicum HHB10207 ss-3</name>
    <dbReference type="NCBI Taxonomy" id="1314776"/>
    <lineage>
        <taxon>Eukaryota</taxon>
        <taxon>Fungi</taxon>
        <taxon>Dikarya</taxon>
        <taxon>Basidiomycota</taxon>
        <taxon>Agaricomycotina</taxon>
        <taxon>Agaricomycetes</taxon>
        <taxon>Sistotremastrales</taxon>
        <taxon>Sistotremastraceae</taxon>
        <taxon>Sistotremastrum</taxon>
    </lineage>
</organism>
<dbReference type="InterPro" id="IPR006215">
    <property type="entry name" value="Glyco_hydro_melibiase"/>
</dbReference>
<keyword evidence="9" id="KW-0325">Glycoprotein</keyword>
<dbReference type="PANTHER" id="PTHR11452:SF75">
    <property type="entry name" value="ALPHA-GALACTOSIDASE MEL1"/>
    <property type="match status" value="1"/>
</dbReference>
<protein>
    <recommendedName>
        <fullName evidence="4 11">Alpha-galactosidase</fullName>
        <ecNumber evidence="4 11">3.2.1.22</ecNumber>
    </recommendedName>
    <alternativeName>
        <fullName evidence="11">Melibiase</fullName>
    </alternativeName>
</protein>
<feature type="chain" id="PRO_5007871942" description="Alpha-galactosidase" evidence="12">
    <location>
        <begin position="21"/>
        <end position="440"/>
    </location>
</feature>
<evidence type="ECO:0000256" key="6">
    <source>
        <dbReference type="ARBA" id="ARBA00022729"/>
    </source>
</evidence>
<dbReference type="EC" id="3.2.1.22" evidence="4 11"/>
<dbReference type="GO" id="GO:0004557">
    <property type="term" value="F:alpha-galactosidase activity"/>
    <property type="evidence" value="ECO:0007669"/>
    <property type="project" value="UniProtKB-EC"/>
</dbReference>
<evidence type="ECO:0000256" key="9">
    <source>
        <dbReference type="ARBA" id="ARBA00023180"/>
    </source>
</evidence>
<comment type="catalytic activity">
    <reaction evidence="1 11">
        <text>Hydrolysis of terminal, non-reducing alpha-D-galactose residues in alpha-D-galactosides, including galactose oligosaccharides, galactomannans and galactolipids.</text>
        <dbReference type="EC" id="3.2.1.22"/>
    </reaction>
</comment>
<feature type="signal peptide" evidence="12">
    <location>
        <begin position="1"/>
        <end position="20"/>
    </location>
</feature>
<reference evidence="14 15" key="1">
    <citation type="journal article" date="2016" name="Mol. Biol. Evol.">
        <title>Comparative Genomics of Early-Diverging Mushroom-Forming Fungi Provides Insights into the Origins of Lignocellulose Decay Capabilities.</title>
        <authorList>
            <person name="Nagy L.G."/>
            <person name="Riley R."/>
            <person name="Tritt A."/>
            <person name="Adam C."/>
            <person name="Daum C."/>
            <person name="Floudas D."/>
            <person name="Sun H."/>
            <person name="Yadav J.S."/>
            <person name="Pangilinan J."/>
            <person name="Larsson K.H."/>
            <person name="Matsuura K."/>
            <person name="Barry K."/>
            <person name="Labutti K."/>
            <person name="Kuo R."/>
            <person name="Ohm R.A."/>
            <person name="Bhattacharya S.S."/>
            <person name="Shirouzu T."/>
            <person name="Yoshinaga Y."/>
            <person name="Martin F.M."/>
            <person name="Grigoriev I.V."/>
            <person name="Hibbett D.S."/>
        </authorList>
    </citation>
    <scope>NUCLEOTIDE SEQUENCE [LARGE SCALE GENOMIC DNA]</scope>
    <source>
        <strain evidence="14 15">HHB10207 ss-3</strain>
    </source>
</reference>
<dbReference type="InterPro" id="IPR017853">
    <property type="entry name" value="GH"/>
</dbReference>
<evidence type="ECO:0000313" key="14">
    <source>
        <dbReference type="EMBL" id="KZT38038.1"/>
    </source>
</evidence>
<evidence type="ECO:0000256" key="11">
    <source>
        <dbReference type="RuleBase" id="RU361168"/>
    </source>
</evidence>
<evidence type="ECO:0000256" key="5">
    <source>
        <dbReference type="ARBA" id="ARBA00022525"/>
    </source>
</evidence>
<dbReference type="Gene3D" id="3.20.20.70">
    <property type="entry name" value="Aldolase class I"/>
    <property type="match status" value="1"/>
</dbReference>
<evidence type="ECO:0000256" key="1">
    <source>
        <dbReference type="ARBA" id="ARBA00001255"/>
    </source>
</evidence>
<evidence type="ECO:0000256" key="10">
    <source>
        <dbReference type="ARBA" id="ARBA00023295"/>
    </source>
</evidence>
<name>A0A166D1C4_9AGAM</name>
<dbReference type="OrthoDB" id="5795902at2759"/>
<evidence type="ECO:0000256" key="7">
    <source>
        <dbReference type="ARBA" id="ARBA00022801"/>
    </source>
</evidence>
<keyword evidence="10 11" id="KW-0326">Glycosidase</keyword>
<dbReference type="AlphaFoldDB" id="A0A166D1C4"/>
<evidence type="ECO:0000256" key="4">
    <source>
        <dbReference type="ARBA" id="ARBA00012755"/>
    </source>
</evidence>
<keyword evidence="8 11" id="KW-1015">Disulfide bond</keyword>
<evidence type="ECO:0000313" key="15">
    <source>
        <dbReference type="Proteomes" id="UP000076798"/>
    </source>
</evidence>
<keyword evidence="6 12" id="KW-0732">Signal</keyword>
<dbReference type="CDD" id="cd14792">
    <property type="entry name" value="GH27"/>
    <property type="match status" value="1"/>
</dbReference>
<sequence>MRYVYLRAFCTFVMIHLGAALDNGLARTPQMGWNSWAKFGCGVSEQAVLSMAQAIVETGLDKFGYQYVVIDDCWHGPSRNRSTGAPLADPTLFPNGIKKLADEIHGLGLKLGLYSSAGSMTCARRFGSLGYEEIDAQTYAEWGIDYLKYDNCYNEGQSGTPLISYNRYRRMFDALNATGRPILYSMCNWGEDQPWNWASTIANSWRVSGDLTDNFGRYDDRCPCTSMLDCKLPGFYCSVARIIDFAAPLGSKAGTGGWNDLDILEVGNGGMTNDEYITHFSMWSILKSPLLLGNDLTSMSQDTLDIITNDAIIALNQDPTNSAANRVFSRLIEGGGSLSLWVGSLVNGTTVVAIMNTSSKHQRLHLSFDEIFIDWLPARTFSYRVFDLWQKTPSKAGETLDFSQWTNSPIWGGDLGIRTAALSGIDVGVHATRVFKFVPW</sequence>
<accession>A0A166D1C4</accession>
<dbReference type="PRINTS" id="PR00748">
    <property type="entry name" value="MELIBIASE"/>
</dbReference>
<keyword evidence="7 11" id="KW-0378">Hydrolase</keyword>
<dbReference type="STRING" id="1314776.A0A166D1C4"/>
<dbReference type="InterPro" id="IPR041233">
    <property type="entry name" value="Melibiase_C"/>
</dbReference>
<dbReference type="Pfam" id="PF16499">
    <property type="entry name" value="Melibiase_2"/>
    <property type="match status" value="1"/>
</dbReference>
<dbReference type="InterPro" id="IPR002241">
    <property type="entry name" value="Glyco_hydro_27"/>
</dbReference>
<dbReference type="SUPFAM" id="SSF51445">
    <property type="entry name" value="(Trans)glycosidases"/>
    <property type="match status" value="1"/>
</dbReference>
<evidence type="ECO:0000256" key="2">
    <source>
        <dbReference type="ARBA" id="ARBA00004613"/>
    </source>
</evidence>
<gene>
    <name evidence="14" type="ORF">SISSUDRAFT_1114074</name>
</gene>
<dbReference type="PRINTS" id="PR00740">
    <property type="entry name" value="GLHYDRLASE27"/>
</dbReference>
<keyword evidence="5" id="KW-0964">Secreted</keyword>
<dbReference type="Pfam" id="PF17801">
    <property type="entry name" value="Melibiase_C"/>
    <property type="match status" value="1"/>
</dbReference>
<dbReference type="InterPro" id="IPR000111">
    <property type="entry name" value="Glyco_hydro_27/36_CS"/>
</dbReference>
<dbReference type="Gene3D" id="2.60.40.1180">
    <property type="entry name" value="Golgi alpha-mannosidase II"/>
    <property type="match status" value="1"/>
</dbReference>
<comment type="subcellular location">
    <subcellularLocation>
        <location evidence="2">Secreted</location>
    </subcellularLocation>
</comment>
<evidence type="ECO:0000256" key="12">
    <source>
        <dbReference type="SAM" id="SignalP"/>
    </source>
</evidence>
<dbReference type="GO" id="GO:0005576">
    <property type="term" value="C:extracellular region"/>
    <property type="evidence" value="ECO:0007669"/>
    <property type="project" value="UniProtKB-SubCell"/>
</dbReference>
<comment type="similarity">
    <text evidence="3 11">Belongs to the glycosyl hydrolase 27 family.</text>
</comment>
<dbReference type="SUPFAM" id="SSF51011">
    <property type="entry name" value="Glycosyl hydrolase domain"/>
    <property type="match status" value="1"/>
</dbReference>
<dbReference type="Proteomes" id="UP000076798">
    <property type="component" value="Unassembled WGS sequence"/>
</dbReference>
<dbReference type="InterPro" id="IPR013780">
    <property type="entry name" value="Glyco_hydro_b"/>
</dbReference>
<dbReference type="PANTHER" id="PTHR11452">
    <property type="entry name" value="ALPHA-GALACTOSIDASE/ALPHA-N-ACETYLGALACTOSAMINIDASE"/>
    <property type="match status" value="1"/>
</dbReference>
<dbReference type="GO" id="GO:0005995">
    <property type="term" value="P:melibiose catabolic process"/>
    <property type="evidence" value="ECO:0007669"/>
    <property type="project" value="UniProtKB-ARBA"/>
</dbReference>
<evidence type="ECO:0000259" key="13">
    <source>
        <dbReference type="Pfam" id="PF17801"/>
    </source>
</evidence>